<dbReference type="PANTHER" id="PTHR30146">
    <property type="entry name" value="LACI-RELATED TRANSCRIPTIONAL REPRESSOR"/>
    <property type="match status" value="1"/>
</dbReference>
<evidence type="ECO:0000256" key="3">
    <source>
        <dbReference type="ARBA" id="ARBA00023163"/>
    </source>
</evidence>
<dbReference type="STRING" id="490629.SAMN05216266_104241"/>
<keyword evidence="6" id="KW-1185">Reference proteome</keyword>
<feature type="domain" description="HTH lacI-type" evidence="4">
    <location>
        <begin position="33"/>
        <end position="88"/>
    </location>
</feature>
<sequence length="388" mass="41382">MIKDDARGVALLQYVLNRYGLFMGRPIRTRRQATLASLAAELGVSRTTVSNAYNRPDQLSPELRRRVLETARRLGYAGPDPVARSLRTRTAGAVGLLLTENLSYAFRDPAAVGVLEGLALACEDAGVGLHLVPASPGREDVAAVHRAGVDGFVVYSVPDDDPHLAAVLARPVPTVVIDQPAIEGVDRVGPDDAAAITELAGHLVDLGHHQVGVLCMRLSRDRNDDFASVERQRSAHFHVQRTRLSALAKKFEAAGVAWSTVPVVERFEHTVDEGASGARQLLDAYPQVTALICTSDILALGALAEAGRRGLRVPGDLTVTGFDGIAEATRAGLTTVHQPVLEKGKAAGKLLLATNEHMTPRVVTLPTELRVGATSGPPRTAEELWFGP</sequence>
<evidence type="ECO:0000313" key="5">
    <source>
        <dbReference type="EMBL" id="SFB08386.1"/>
    </source>
</evidence>
<dbReference type="InterPro" id="IPR010982">
    <property type="entry name" value="Lambda_DNA-bd_dom_sf"/>
</dbReference>
<dbReference type="AlphaFoldDB" id="A0A1I0Y6M0"/>
<dbReference type="SUPFAM" id="SSF53822">
    <property type="entry name" value="Periplasmic binding protein-like I"/>
    <property type="match status" value="1"/>
</dbReference>
<evidence type="ECO:0000256" key="2">
    <source>
        <dbReference type="ARBA" id="ARBA00023125"/>
    </source>
</evidence>
<dbReference type="CDD" id="cd06279">
    <property type="entry name" value="PBP1_LacI-like"/>
    <property type="match status" value="1"/>
</dbReference>
<accession>A0A1I0Y6M0</accession>
<name>A0A1I0Y6M0_9PSEU</name>
<proteinExistence type="predicted"/>
<dbReference type="PANTHER" id="PTHR30146:SF138">
    <property type="entry name" value="TRANSCRIPTIONAL REGULATORY PROTEIN"/>
    <property type="match status" value="1"/>
</dbReference>
<reference evidence="6" key="1">
    <citation type="submission" date="2016-10" db="EMBL/GenBank/DDBJ databases">
        <authorList>
            <person name="Varghese N."/>
            <person name="Submissions S."/>
        </authorList>
    </citation>
    <scope>NUCLEOTIDE SEQUENCE [LARGE SCALE GENOMIC DNA]</scope>
    <source>
        <strain evidence="6">CGMCC 4.3568</strain>
    </source>
</reference>
<dbReference type="Gene3D" id="1.10.260.40">
    <property type="entry name" value="lambda repressor-like DNA-binding domains"/>
    <property type="match status" value="1"/>
</dbReference>
<evidence type="ECO:0000256" key="1">
    <source>
        <dbReference type="ARBA" id="ARBA00023015"/>
    </source>
</evidence>
<keyword evidence="2" id="KW-0238">DNA-binding</keyword>
<evidence type="ECO:0000313" key="6">
    <source>
        <dbReference type="Proteomes" id="UP000243799"/>
    </source>
</evidence>
<keyword evidence="1" id="KW-0805">Transcription regulation</keyword>
<dbReference type="SMART" id="SM00354">
    <property type="entry name" value="HTH_LACI"/>
    <property type="match status" value="1"/>
</dbReference>
<dbReference type="Gene3D" id="3.40.50.2300">
    <property type="match status" value="2"/>
</dbReference>
<dbReference type="Proteomes" id="UP000243799">
    <property type="component" value="Unassembled WGS sequence"/>
</dbReference>
<evidence type="ECO:0000259" key="4">
    <source>
        <dbReference type="PROSITE" id="PS50932"/>
    </source>
</evidence>
<dbReference type="CDD" id="cd01392">
    <property type="entry name" value="HTH_LacI"/>
    <property type="match status" value="1"/>
</dbReference>
<dbReference type="SUPFAM" id="SSF47413">
    <property type="entry name" value="lambda repressor-like DNA-binding domains"/>
    <property type="match status" value="1"/>
</dbReference>
<dbReference type="GO" id="GO:0000976">
    <property type="term" value="F:transcription cis-regulatory region binding"/>
    <property type="evidence" value="ECO:0007669"/>
    <property type="project" value="TreeGrafter"/>
</dbReference>
<keyword evidence="3" id="KW-0804">Transcription</keyword>
<dbReference type="Pfam" id="PF13377">
    <property type="entry name" value="Peripla_BP_3"/>
    <property type="match status" value="1"/>
</dbReference>
<dbReference type="PROSITE" id="PS50932">
    <property type="entry name" value="HTH_LACI_2"/>
    <property type="match status" value="1"/>
</dbReference>
<organism evidence="5 6">
    <name type="scientific">Amycolatopsis marina</name>
    <dbReference type="NCBI Taxonomy" id="490629"/>
    <lineage>
        <taxon>Bacteria</taxon>
        <taxon>Bacillati</taxon>
        <taxon>Actinomycetota</taxon>
        <taxon>Actinomycetes</taxon>
        <taxon>Pseudonocardiales</taxon>
        <taxon>Pseudonocardiaceae</taxon>
        <taxon>Amycolatopsis</taxon>
    </lineage>
</organism>
<dbReference type="EMBL" id="FOKG01000004">
    <property type="protein sequence ID" value="SFB08386.1"/>
    <property type="molecule type" value="Genomic_DNA"/>
</dbReference>
<dbReference type="InterPro" id="IPR000843">
    <property type="entry name" value="HTH_LacI"/>
</dbReference>
<dbReference type="InterPro" id="IPR046335">
    <property type="entry name" value="LacI/GalR-like_sensor"/>
</dbReference>
<gene>
    <name evidence="5" type="ORF">SAMN05216266_104241</name>
</gene>
<protein>
    <submittedName>
        <fullName evidence="5">Transcriptional regulator, LacI family</fullName>
    </submittedName>
</protein>
<dbReference type="InterPro" id="IPR028082">
    <property type="entry name" value="Peripla_BP_I"/>
</dbReference>
<dbReference type="GO" id="GO:0003700">
    <property type="term" value="F:DNA-binding transcription factor activity"/>
    <property type="evidence" value="ECO:0007669"/>
    <property type="project" value="TreeGrafter"/>
</dbReference>